<sequence length="394" mass="41737">MQKRDVVIVSGVRTAIGGYGGSLKGHKPTELAGMMVAEAVKRAGIAPDTIGHSVFGNVIHSEPTDMYMGRVAAIKGGLPEEIPALTLNRLCGSGLQAIITAAQQIELGLCDTVVAGGAESMSRAPYHLPTARFGQRMGDGQMIDPMVAALHCPFNHIHMGITAENVAEKYNISREQQDELAALSHNRAQNAIEQGYFKAQIMPVELKSRKGTTLFDTDEHVRMNCTIAEMAALKPVFKKDGTVTAGNASGLNDAAAALVMMDRKKAEAEGLSVMARLVDYTVVGVDPKLMGIGPVPAIKQILERNNLSVTDIDVYEVNEAFAAQAAAVAQELDLPRDRLNPNGSGISLGHPIGATGAVITVKALYELNRVKGRYAIASLCIGGGQGIAALFERV</sequence>
<dbReference type="InterPro" id="IPR020616">
    <property type="entry name" value="Thiolase_N"/>
</dbReference>
<reference evidence="7" key="1">
    <citation type="submission" date="2021-04" db="EMBL/GenBank/DDBJ databases">
        <title>Oceanospirillales bacteria with DddD are important DMSP degraders in coastal seawater.</title>
        <authorList>
            <person name="Liu J."/>
        </authorList>
    </citation>
    <scope>NUCLEOTIDE SEQUENCE</scope>
    <source>
        <strain evidence="7">GY6</strain>
    </source>
</reference>
<dbReference type="Pfam" id="PF02803">
    <property type="entry name" value="Thiolase_C"/>
    <property type="match status" value="1"/>
</dbReference>
<evidence type="ECO:0000313" key="8">
    <source>
        <dbReference type="Proteomes" id="UP001059950"/>
    </source>
</evidence>
<evidence type="ECO:0000259" key="6">
    <source>
        <dbReference type="Pfam" id="PF02803"/>
    </source>
</evidence>
<protein>
    <submittedName>
        <fullName evidence="7">Beta-ketothiolase BktB</fullName>
    </submittedName>
</protein>
<dbReference type="InterPro" id="IPR020615">
    <property type="entry name" value="Thiolase_acyl_enz_int_AS"/>
</dbReference>
<dbReference type="PROSITE" id="PS00099">
    <property type="entry name" value="THIOLASE_3"/>
    <property type="match status" value="1"/>
</dbReference>
<comment type="similarity">
    <text evidence="1 4">Belongs to the thiolase-like superfamily. Thiolase family.</text>
</comment>
<evidence type="ECO:0000256" key="1">
    <source>
        <dbReference type="ARBA" id="ARBA00010982"/>
    </source>
</evidence>
<dbReference type="InterPro" id="IPR020617">
    <property type="entry name" value="Thiolase_C"/>
</dbReference>
<name>A0ABY5H086_9GAMM</name>
<dbReference type="InterPro" id="IPR020610">
    <property type="entry name" value="Thiolase_AS"/>
</dbReference>
<evidence type="ECO:0000256" key="4">
    <source>
        <dbReference type="RuleBase" id="RU003557"/>
    </source>
</evidence>
<feature type="domain" description="Thiolase C-terminal" evidence="6">
    <location>
        <begin position="272"/>
        <end position="393"/>
    </location>
</feature>
<evidence type="ECO:0000256" key="2">
    <source>
        <dbReference type="ARBA" id="ARBA00022679"/>
    </source>
</evidence>
<dbReference type="NCBIfam" id="NF006552">
    <property type="entry name" value="PRK09051.1"/>
    <property type="match status" value="1"/>
</dbReference>
<accession>A0ABY5H086</accession>
<dbReference type="SUPFAM" id="SSF53901">
    <property type="entry name" value="Thiolase-like"/>
    <property type="match status" value="2"/>
</dbReference>
<dbReference type="PROSITE" id="PS00098">
    <property type="entry name" value="THIOLASE_1"/>
    <property type="match status" value="1"/>
</dbReference>
<dbReference type="PIRSF" id="PIRSF000429">
    <property type="entry name" value="Ac-CoA_Ac_transf"/>
    <property type="match status" value="1"/>
</dbReference>
<evidence type="ECO:0000259" key="5">
    <source>
        <dbReference type="Pfam" id="PF00108"/>
    </source>
</evidence>
<dbReference type="PANTHER" id="PTHR18919:SF107">
    <property type="entry name" value="ACETYL-COA ACETYLTRANSFERASE, CYTOSOLIC"/>
    <property type="match status" value="1"/>
</dbReference>
<dbReference type="NCBIfam" id="TIGR01930">
    <property type="entry name" value="AcCoA-C-Actrans"/>
    <property type="match status" value="1"/>
</dbReference>
<dbReference type="InterPro" id="IPR016039">
    <property type="entry name" value="Thiolase-like"/>
</dbReference>
<feature type="domain" description="Thiolase N-terminal" evidence="5">
    <location>
        <begin position="6"/>
        <end position="263"/>
    </location>
</feature>
<dbReference type="EMBL" id="CP073344">
    <property type="protein sequence ID" value="UTW05439.1"/>
    <property type="molecule type" value="Genomic_DNA"/>
</dbReference>
<evidence type="ECO:0000313" key="7">
    <source>
        <dbReference type="EMBL" id="UTW05439.1"/>
    </source>
</evidence>
<dbReference type="CDD" id="cd00751">
    <property type="entry name" value="thiolase"/>
    <property type="match status" value="1"/>
</dbReference>
<dbReference type="Proteomes" id="UP001059950">
    <property type="component" value="Chromosome"/>
</dbReference>
<dbReference type="Pfam" id="PF00108">
    <property type="entry name" value="Thiolase_N"/>
    <property type="match status" value="1"/>
</dbReference>
<dbReference type="PANTHER" id="PTHR18919">
    <property type="entry name" value="ACETYL-COA C-ACYLTRANSFERASE"/>
    <property type="match status" value="1"/>
</dbReference>
<evidence type="ECO:0000256" key="3">
    <source>
        <dbReference type="ARBA" id="ARBA00023315"/>
    </source>
</evidence>
<keyword evidence="3 4" id="KW-0012">Acyltransferase</keyword>
<dbReference type="Gene3D" id="3.40.47.10">
    <property type="match status" value="2"/>
</dbReference>
<gene>
    <name evidence="7" type="primary">bktB</name>
    <name evidence="7" type="ORF">KDX31_17400</name>
</gene>
<keyword evidence="2 4" id="KW-0808">Transferase</keyword>
<dbReference type="InterPro" id="IPR002155">
    <property type="entry name" value="Thiolase"/>
</dbReference>
<proteinExistence type="inferred from homology"/>
<organism evidence="7 8">
    <name type="scientific">Amphritea atlantica</name>
    <dbReference type="NCBI Taxonomy" id="355243"/>
    <lineage>
        <taxon>Bacteria</taxon>
        <taxon>Pseudomonadati</taxon>
        <taxon>Pseudomonadota</taxon>
        <taxon>Gammaproteobacteria</taxon>
        <taxon>Oceanospirillales</taxon>
        <taxon>Oceanospirillaceae</taxon>
        <taxon>Amphritea</taxon>
    </lineage>
</organism>
<keyword evidence="8" id="KW-1185">Reference proteome</keyword>